<evidence type="ECO:0000313" key="1">
    <source>
        <dbReference type="EMBL" id="MST33346.1"/>
    </source>
</evidence>
<proteinExistence type="predicted"/>
<dbReference type="SUPFAM" id="SSF51735">
    <property type="entry name" value="NAD(P)-binding Rossmann-fold domains"/>
    <property type="match status" value="1"/>
</dbReference>
<accession>A0ABW9QUM2</accession>
<dbReference type="InterPro" id="IPR036291">
    <property type="entry name" value="NAD(P)-bd_dom_sf"/>
</dbReference>
<protein>
    <submittedName>
        <fullName evidence="1">SDR family oxidoreductase</fullName>
    </submittedName>
</protein>
<name>A0ABW9QUM2_9ACTN</name>
<dbReference type="InterPro" id="IPR002347">
    <property type="entry name" value="SDR_fam"/>
</dbReference>
<sequence length="59" mass="5949">AVPLRRLGTGEDIAEAVAWLGSNQAAYVNGQVLYVDGGLSTALMGILPRPAGIPSGAGR</sequence>
<dbReference type="Pfam" id="PF13561">
    <property type="entry name" value="adh_short_C2"/>
    <property type="match status" value="1"/>
</dbReference>
<reference evidence="1 2" key="1">
    <citation type="submission" date="2019-11" db="EMBL/GenBank/DDBJ databases">
        <title>Acidiferrimicrobium australis gen. nov., sp. nov., an acidophilic and obligately heterotrophic, member of the Actinobacteria that catalyses dissimilatory oxido- reduction of iron isolated from metal-rich acidic water in Chile.</title>
        <authorList>
            <person name="Gonzalez D."/>
            <person name="Huber K."/>
            <person name="Hedrich S."/>
            <person name="Rojas-Villalobos C."/>
            <person name="Quatrini R."/>
            <person name="Dinamarca M.A."/>
            <person name="Schwarz A."/>
            <person name="Canales C."/>
            <person name="Nancucheo I."/>
        </authorList>
    </citation>
    <scope>NUCLEOTIDE SEQUENCE [LARGE SCALE GENOMIC DNA]</scope>
    <source>
        <strain evidence="1 2">USS-CCA1</strain>
    </source>
</reference>
<gene>
    <name evidence="1" type="ORF">GHK86_11535</name>
</gene>
<evidence type="ECO:0000313" key="2">
    <source>
        <dbReference type="Proteomes" id="UP000437736"/>
    </source>
</evidence>
<comment type="caution">
    <text evidence="1">The sequence shown here is derived from an EMBL/GenBank/DDBJ whole genome shotgun (WGS) entry which is preliminary data.</text>
</comment>
<dbReference type="EMBL" id="WJHE01000567">
    <property type="protein sequence ID" value="MST33346.1"/>
    <property type="molecule type" value="Genomic_DNA"/>
</dbReference>
<dbReference type="Gene3D" id="3.40.50.720">
    <property type="entry name" value="NAD(P)-binding Rossmann-like Domain"/>
    <property type="match status" value="1"/>
</dbReference>
<dbReference type="Proteomes" id="UP000437736">
    <property type="component" value="Unassembled WGS sequence"/>
</dbReference>
<feature type="non-terminal residue" evidence="1">
    <location>
        <position position="1"/>
    </location>
</feature>
<organism evidence="1 2">
    <name type="scientific">Acidiferrimicrobium australe</name>
    <dbReference type="NCBI Taxonomy" id="2664430"/>
    <lineage>
        <taxon>Bacteria</taxon>
        <taxon>Bacillati</taxon>
        <taxon>Actinomycetota</taxon>
        <taxon>Acidimicrobiia</taxon>
        <taxon>Acidimicrobiales</taxon>
        <taxon>Acidimicrobiaceae</taxon>
        <taxon>Acidiferrimicrobium</taxon>
    </lineage>
</organism>
<keyword evidence="2" id="KW-1185">Reference proteome</keyword>